<dbReference type="AlphaFoldDB" id="E8Q6X6"/>
<evidence type="ECO:0000256" key="12">
    <source>
        <dbReference type="PIRSR" id="PIRSR000178-1"/>
    </source>
</evidence>
<evidence type="ECO:0000256" key="10">
    <source>
        <dbReference type="ARBA" id="ARBA00023136"/>
    </source>
</evidence>
<name>E8Q6X6_BLOVB</name>
<feature type="binding site" description="axial binding residue" evidence="12">
    <location>
        <position position="84"/>
    </location>
    <ligand>
        <name>heme</name>
        <dbReference type="ChEBI" id="CHEBI:30413"/>
        <note>ligand shared with second transmembrane subunit</note>
    </ligand>
    <ligandPart>
        <name>Fe</name>
        <dbReference type="ChEBI" id="CHEBI:18248"/>
    </ligandPart>
</feature>
<keyword evidence="9 12" id="KW-0408">Iron</keyword>
<evidence type="ECO:0000256" key="5">
    <source>
        <dbReference type="ARBA" id="ARBA00022617"/>
    </source>
</evidence>
<gene>
    <name evidence="14" type="primary">sdhC</name>
    <name evidence="14" type="ordered locus">BVAF_329</name>
</gene>
<comment type="subunit">
    <text evidence="11">Part of an enzyme complex containing four subunits: a flavoprotein, an iron-sulfur protein, plus two membrane-anchoring proteins, SdhC and SdhD. The complex can form homotrimers.</text>
</comment>
<protein>
    <recommendedName>
        <fullName evidence="4">Succinate dehydrogenase cytochrome b556 subunit</fullName>
    </recommendedName>
</protein>
<evidence type="ECO:0000313" key="14">
    <source>
        <dbReference type="EMBL" id="ADV33723.1"/>
    </source>
</evidence>
<dbReference type="GO" id="GO:0005886">
    <property type="term" value="C:plasma membrane"/>
    <property type="evidence" value="ECO:0007669"/>
    <property type="project" value="TreeGrafter"/>
</dbReference>
<accession>E8Q6X6</accession>
<dbReference type="PANTHER" id="PTHR10978:SF5">
    <property type="entry name" value="SUCCINATE DEHYDROGENASE CYTOCHROME B560 SUBUNIT, MITOCHONDRIAL"/>
    <property type="match status" value="1"/>
</dbReference>
<dbReference type="RefSeq" id="WP_013516648.1">
    <property type="nucleotide sequence ID" value="NC_014909.2"/>
</dbReference>
<evidence type="ECO:0000256" key="9">
    <source>
        <dbReference type="ARBA" id="ARBA00023004"/>
    </source>
</evidence>
<keyword evidence="7 12" id="KW-0479">Metal-binding</keyword>
<evidence type="ECO:0000256" key="1">
    <source>
        <dbReference type="ARBA" id="ARBA00004050"/>
    </source>
</evidence>
<dbReference type="EMBL" id="CP002189">
    <property type="protein sequence ID" value="ADV33723.1"/>
    <property type="molecule type" value="Genomic_DNA"/>
</dbReference>
<dbReference type="InterPro" id="IPR034804">
    <property type="entry name" value="SQR/QFR_C/D"/>
</dbReference>
<evidence type="ECO:0000256" key="13">
    <source>
        <dbReference type="SAM" id="Phobius"/>
    </source>
</evidence>
<dbReference type="Pfam" id="PF01127">
    <property type="entry name" value="Sdh_cyt"/>
    <property type="match status" value="1"/>
</dbReference>
<dbReference type="GO" id="GO:0006099">
    <property type="term" value="P:tricarboxylic acid cycle"/>
    <property type="evidence" value="ECO:0007669"/>
    <property type="project" value="InterPro"/>
</dbReference>
<evidence type="ECO:0000256" key="3">
    <source>
        <dbReference type="ARBA" id="ARBA00007244"/>
    </source>
</evidence>
<dbReference type="GO" id="GO:0009055">
    <property type="term" value="F:electron transfer activity"/>
    <property type="evidence" value="ECO:0007669"/>
    <property type="project" value="InterPro"/>
</dbReference>
<feature type="transmembrane region" description="Helical" evidence="13">
    <location>
        <begin position="104"/>
        <end position="124"/>
    </location>
</feature>
<dbReference type="InterPro" id="IPR000701">
    <property type="entry name" value="SuccDH_FuR_B_TM-su"/>
</dbReference>
<comment type="cofactor">
    <cofactor evidence="12">
        <name>heme</name>
        <dbReference type="ChEBI" id="CHEBI:30413"/>
    </cofactor>
    <text evidence="12">The heme is bound between the two transmembrane subunits.</text>
</comment>
<dbReference type="GO" id="GO:0046872">
    <property type="term" value="F:metal ion binding"/>
    <property type="evidence" value="ECO:0007669"/>
    <property type="project" value="UniProtKB-KW"/>
</dbReference>
<dbReference type="SUPFAM" id="SSF81343">
    <property type="entry name" value="Fumarate reductase respiratory complex transmembrane subunits"/>
    <property type="match status" value="1"/>
</dbReference>
<evidence type="ECO:0000313" key="15">
    <source>
        <dbReference type="Proteomes" id="UP000007464"/>
    </source>
</evidence>
<dbReference type="NCBIfam" id="TIGR02970">
    <property type="entry name" value="succ_dehyd_cytB"/>
    <property type="match status" value="1"/>
</dbReference>
<dbReference type="CDD" id="cd03499">
    <property type="entry name" value="SQR_TypeC_SdhC"/>
    <property type="match status" value="1"/>
</dbReference>
<evidence type="ECO:0000256" key="2">
    <source>
        <dbReference type="ARBA" id="ARBA00004370"/>
    </source>
</evidence>
<sequence length="128" mass="14925">MLNNNLKFIQLDIKTIKFPITAIASILHRISGIFLFIMIGPILWVLRKSLHSEDNFYKISNLLLINNYLFLFVKWSVTIALSYHIIFGIRQMLMDFGFLKQTLLVGKISAIIVFILVISLFIYIELFL</sequence>
<comment type="function">
    <text evidence="1">Membrane-anchoring subunit of succinate dehydrogenase (SDH).</text>
</comment>
<feature type="transmembrane region" description="Helical" evidence="13">
    <location>
        <begin position="20"/>
        <end position="44"/>
    </location>
</feature>
<evidence type="ECO:0000256" key="7">
    <source>
        <dbReference type="ARBA" id="ARBA00022723"/>
    </source>
</evidence>
<keyword evidence="8 13" id="KW-1133">Transmembrane helix</keyword>
<proteinExistence type="inferred from homology"/>
<dbReference type="KEGG" id="bva:BVAF_329"/>
<keyword evidence="6 13" id="KW-0812">Transmembrane</keyword>
<evidence type="ECO:0000256" key="11">
    <source>
        <dbReference type="ARBA" id="ARBA00025912"/>
    </source>
</evidence>
<dbReference type="HOGENOM" id="CLU_094691_2_1_6"/>
<dbReference type="Proteomes" id="UP000007464">
    <property type="component" value="Chromosome"/>
</dbReference>
<dbReference type="OrthoDB" id="9799441at2"/>
<dbReference type="InterPro" id="IPR014314">
    <property type="entry name" value="Succ_DH_cytb556"/>
</dbReference>
<organism evidence="14 15">
    <name type="scientific">Blochmanniella vafra (strain BVAF)</name>
    <dbReference type="NCBI Taxonomy" id="859654"/>
    <lineage>
        <taxon>Bacteria</taxon>
        <taxon>Pseudomonadati</taxon>
        <taxon>Pseudomonadota</taxon>
        <taxon>Gammaproteobacteria</taxon>
        <taxon>Enterobacterales</taxon>
        <taxon>Enterobacteriaceae</taxon>
        <taxon>ant endosymbionts</taxon>
        <taxon>Candidatus Blochmanniella</taxon>
    </lineage>
</organism>
<evidence type="ECO:0000256" key="6">
    <source>
        <dbReference type="ARBA" id="ARBA00022692"/>
    </source>
</evidence>
<dbReference type="STRING" id="859654.BVAF_329"/>
<evidence type="ECO:0000256" key="4">
    <source>
        <dbReference type="ARBA" id="ARBA00020076"/>
    </source>
</evidence>
<dbReference type="PIRSF" id="PIRSF000178">
    <property type="entry name" value="SDH_cyt_b560"/>
    <property type="match status" value="1"/>
</dbReference>
<keyword evidence="10 13" id="KW-0472">Membrane</keyword>
<comment type="similarity">
    <text evidence="3">Belongs to the cytochrome b560 family.</text>
</comment>
<keyword evidence="15" id="KW-1185">Reference proteome</keyword>
<feature type="transmembrane region" description="Helical" evidence="13">
    <location>
        <begin position="64"/>
        <end position="83"/>
    </location>
</feature>
<dbReference type="PANTHER" id="PTHR10978">
    <property type="entry name" value="SUCCINATE DEHYDROGENASE CYTOCHROME B560 SUBUNIT"/>
    <property type="match status" value="1"/>
</dbReference>
<keyword evidence="5 12" id="KW-0349">Heme</keyword>
<reference evidence="14 15" key="1">
    <citation type="journal article" date="2010" name="BMC Genomics">
        <title>Unprecedented loss of ammonia assimilation capability in a urease-encoding bacterial mutualist.</title>
        <authorList>
            <person name="Williams L.E."/>
            <person name="Wernegreen J.J."/>
        </authorList>
    </citation>
    <scope>NUCLEOTIDE SEQUENCE [LARGE SCALE GENOMIC DNA]</scope>
    <source>
        <strain evidence="14 15">BVAF</strain>
    </source>
</reference>
<comment type="subcellular location">
    <subcellularLocation>
        <location evidence="2">Membrane</location>
    </subcellularLocation>
</comment>
<evidence type="ECO:0000256" key="8">
    <source>
        <dbReference type="ARBA" id="ARBA00022989"/>
    </source>
</evidence>
<dbReference type="Gene3D" id="1.20.1300.10">
    <property type="entry name" value="Fumarate reductase/succinate dehydrogenase, transmembrane subunit"/>
    <property type="match status" value="1"/>
</dbReference>